<dbReference type="EC" id="2.7.11.24" evidence="2 11"/>
<protein>
    <recommendedName>
        <fullName evidence="2 11">Mitogen-activated protein kinase</fullName>
        <ecNumber evidence="2 11">2.7.11.24</ecNumber>
    </recommendedName>
</protein>
<sequence length="357" mass="41419">MEEVVQKGKVKFNCSGTSFIVDDRYEYIKKIGHGAYGVVVAAQDKVLGIKVAIKKISNAFEDLVDAKRILREIRLLRFLNHENIIRILNVQMPPSRTGYRDIYIITDLMETDLHRVIYSRQELSDDHLQYFVYQTLRGLYYMQTANIIHRDIKPSNLLVNKNCELKICDLGLSRGYDLTSDNLTEYVVTRWYRAPEVILNSSNYNEKVDVWSVGCVFAELLGRAPLFPGEDYLDQVKRIIGILGTPDEDDMEFIGNPSALRFISKLPRRDKAKWNTIFTKATEESLDLLDMMLVFNPEKRATILDCLRSPYFKDLHSPEDETIATEAFDWSCDDFELTKENLQKYVYEEAKKFKNSS</sequence>
<evidence type="ECO:0000256" key="3">
    <source>
        <dbReference type="ARBA" id="ARBA00022527"/>
    </source>
</evidence>
<evidence type="ECO:0000313" key="14">
    <source>
        <dbReference type="Proteomes" id="UP000187209"/>
    </source>
</evidence>
<dbReference type="SUPFAM" id="SSF56112">
    <property type="entry name" value="Protein kinase-like (PK-like)"/>
    <property type="match status" value="1"/>
</dbReference>
<keyword evidence="5 11" id="KW-0808">Transferase</keyword>
<comment type="caution">
    <text evidence="13">The sequence shown here is derived from an EMBL/GenBank/DDBJ whole genome shotgun (WGS) entry which is preliminary data.</text>
</comment>
<gene>
    <name evidence="13" type="ORF">SteCoe_18200</name>
</gene>
<dbReference type="InterPro" id="IPR003527">
    <property type="entry name" value="MAP_kinase_CS"/>
</dbReference>
<evidence type="ECO:0000259" key="12">
    <source>
        <dbReference type="PROSITE" id="PS50011"/>
    </source>
</evidence>
<feature type="domain" description="Protein kinase" evidence="12">
    <location>
        <begin position="25"/>
        <end position="312"/>
    </location>
</feature>
<dbReference type="Gene3D" id="3.30.200.20">
    <property type="entry name" value="Phosphorylase Kinase, domain 1"/>
    <property type="match status" value="1"/>
</dbReference>
<dbReference type="Proteomes" id="UP000187209">
    <property type="component" value="Unassembled WGS sequence"/>
</dbReference>
<keyword evidence="14" id="KW-1185">Reference proteome</keyword>
<dbReference type="InterPro" id="IPR011009">
    <property type="entry name" value="Kinase-like_dom_sf"/>
</dbReference>
<dbReference type="Pfam" id="PF00069">
    <property type="entry name" value="Pkinase"/>
    <property type="match status" value="1"/>
</dbReference>
<evidence type="ECO:0000256" key="11">
    <source>
        <dbReference type="RuleBase" id="RU361165"/>
    </source>
</evidence>
<dbReference type="EMBL" id="MPUH01000384">
    <property type="protein sequence ID" value="OMJ81348.1"/>
    <property type="molecule type" value="Genomic_DNA"/>
</dbReference>
<evidence type="ECO:0000256" key="7">
    <source>
        <dbReference type="ARBA" id="ARBA00022777"/>
    </source>
</evidence>
<dbReference type="PROSITE" id="PS00107">
    <property type="entry name" value="PROTEIN_KINASE_ATP"/>
    <property type="match status" value="1"/>
</dbReference>
<evidence type="ECO:0000256" key="10">
    <source>
        <dbReference type="RuleBase" id="RU000304"/>
    </source>
</evidence>
<dbReference type="FunFam" id="1.10.510.10:FF:000040">
    <property type="entry name" value="Mitogen-activated protein kinase"/>
    <property type="match status" value="1"/>
</dbReference>
<dbReference type="GO" id="GO:0005524">
    <property type="term" value="F:ATP binding"/>
    <property type="evidence" value="ECO:0007669"/>
    <property type="project" value="UniProtKB-UniRule"/>
</dbReference>
<name>A0A1R2BX23_9CILI</name>
<evidence type="ECO:0000256" key="5">
    <source>
        <dbReference type="ARBA" id="ARBA00022679"/>
    </source>
</evidence>
<evidence type="ECO:0000256" key="4">
    <source>
        <dbReference type="ARBA" id="ARBA00022553"/>
    </source>
</evidence>
<keyword evidence="7 11" id="KW-0418">Kinase</keyword>
<evidence type="ECO:0000256" key="9">
    <source>
        <dbReference type="PROSITE-ProRule" id="PRU10141"/>
    </source>
</evidence>
<evidence type="ECO:0000256" key="1">
    <source>
        <dbReference type="ARBA" id="ARBA00001946"/>
    </source>
</evidence>
<comment type="similarity">
    <text evidence="11">Belongs to the protein kinase superfamily. Ser/Thr protein kinase family. MAP kinase subfamily.</text>
</comment>
<keyword evidence="6 9" id="KW-0547">Nucleotide-binding</keyword>
<feature type="binding site" evidence="9">
    <location>
        <position position="55"/>
    </location>
    <ligand>
        <name>ATP</name>
        <dbReference type="ChEBI" id="CHEBI:30616"/>
    </ligand>
</feature>
<dbReference type="SMART" id="SM00220">
    <property type="entry name" value="S_TKc"/>
    <property type="match status" value="1"/>
</dbReference>
<dbReference type="PROSITE" id="PS01351">
    <property type="entry name" value="MAPK"/>
    <property type="match status" value="1"/>
</dbReference>
<dbReference type="InterPro" id="IPR008271">
    <property type="entry name" value="Ser/Thr_kinase_AS"/>
</dbReference>
<dbReference type="PROSITE" id="PS00108">
    <property type="entry name" value="PROTEIN_KINASE_ST"/>
    <property type="match status" value="1"/>
</dbReference>
<keyword evidence="8 9" id="KW-0067">ATP-binding</keyword>
<dbReference type="InterPro" id="IPR050117">
    <property type="entry name" value="MAPK"/>
</dbReference>
<evidence type="ECO:0000256" key="8">
    <source>
        <dbReference type="ARBA" id="ARBA00022840"/>
    </source>
</evidence>
<keyword evidence="11" id="KW-0460">Magnesium</keyword>
<comment type="cofactor">
    <cofactor evidence="1 11">
        <name>Mg(2+)</name>
        <dbReference type="ChEBI" id="CHEBI:18420"/>
    </cofactor>
</comment>
<dbReference type="CDD" id="cd07834">
    <property type="entry name" value="STKc_MAPK"/>
    <property type="match status" value="1"/>
</dbReference>
<reference evidence="13 14" key="1">
    <citation type="submission" date="2016-11" db="EMBL/GenBank/DDBJ databases">
        <title>The macronuclear genome of Stentor coeruleus: a giant cell with tiny introns.</title>
        <authorList>
            <person name="Slabodnick M."/>
            <person name="Ruby J.G."/>
            <person name="Reiff S.B."/>
            <person name="Swart E.C."/>
            <person name="Gosai S."/>
            <person name="Prabakaran S."/>
            <person name="Witkowska E."/>
            <person name="Larue G.E."/>
            <person name="Fisher S."/>
            <person name="Freeman R.M."/>
            <person name="Gunawardena J."/>
            <person name="Chu W."/>
            <person name="Stover N.A."/>
            <person name="Gregory B.D."/>
            <person name="Nowacki M."/>
            <person name="Derisi J."/>
            <person name="Roy S.W."/>
            <person name="Marshall W.F."/>
            <person name="Sood P."/>
        </authorList>
    </citation>
    <scope>NUCLEOTIDE SEQUENCE [LARGE SCALE GENOMIC DNA]</scope>
    <source>
        <strain evidence="13">WM001</strain>
    </source>
</reference>
<dbReference type="InterPro" id="IPR000719">
    <property type="entry name" value="Prot_kinase_dom"/>
</dbReference>
<dbReference type="OrthoDB" id="192887at2759"/>
<dbReference type="PROSITE" id="PS50011">
    <property type="entry name" value="PROTEIN_KINASE_DOM"/>
    <property type="match status" value="1"/>
</dbReference>
<dbReference type="InterPro" id="IPR017441">
    <property type="entry name" value="Protein_kinase_ATP_BS"/>
</dbReference>
<evidence type="ECO:0000313" key="13">
    <source>
        <dbReference type="EMBL" id="OMJ81348.1"/>
    </source>
</evidence>
<dbReference type="AlphaFoldDB" id="A0A1R2BX23"/>
<evidence type="ECO:0000256" key="2">
    <source>
        <dbReference type="ARBA" id="ARBA00012411"/>
    </source>
</evidence>
<dbReference type="PANTHER" id="PTHR24055">
    <property type="entry name" value="MITOGEN-ACTIVATED PROTEIN KINASE"/>
    <property type="match status" value="1"/>
</dbReference>
<comment type="catalytic activity">
    <reaction evidence="11">
        <text>L-threonyl-[protein] + ATP = O-phospho-L-threonyl-[protein] + ADP + H(+)</text>
        <dbReference type="Rhea" id="RHEA:46608"/>
        <dbReference type="Rhea" id="RHEA-COMP:11060"/>
        <dbReference type="Rhea" id="RHEA-COMP:11605"/>
        <dbReference type="ChEBI" id="CHEBI:15378"/>
        <dbReference type="ChEBI" id="CHEBI:30013"/>
        <dbReference type="ChEBI" id="CHEBI:30616"/>
        <dbReference type="ChEBI" id="CHEBI:61977"/>
        <dbReference type="ChEBI" id="CHEBI:456216"/>
        <dbReference type="EC" id="2.7.11.24"/>
    </reaction>
</comment>
<keyword evidence="4" id="KW-0597">Phosphoprotein</keyword>
<dbReference type="FunFam" id="3.30.200.20:FF:000028">
    <property type="entry name" value="Mitogen-activated protein kinase"/>
    <property type="match status" value="1"/>
</dbReference>
<keyword evidence="3 10" id="KW-0723">Serine/threonine-protein kinase</keyword>
<dbReference type="Gene3D" id="1.10.510.10">
    <property type="entry name" value="Transferase(Phosphotransferase) domain 1"/>
    <property type="match status" value="1"/>
</dbReference>
<accession>A0A1R2BX23</accession>
<evidence type="ECO:0000256" key="6">
    <source>
        <dbReference type="ARBA" id="ARBA00022741"/>
    </source>
</evidence>
<proteinExistence type="inferred from homology"/>
<comment type="activity regulation">
    <text evidence="11">Activated by threonine and tyrosine phosphorylation.</text>
</comment>
<dbReference type="GO" id="GO:0004707">
    <property type="term" value="F:MAP kinase activity"/>
    <property type="evidence" value="ECO:0007669"/>
    <property type="project" value="UniProtKB-EC"/>
</dbReference>
<organism evidence="13 14">
    <name type="scientific">Stentor coeruleus</name>
    <dbReference type="NCBI Taxonomy" id="5963"/>
    <lineage>
        <taxon>Eukaryota</taxon>
        <taxon>Sar</taxon>
        <taxon>Alveolata</taxon>
        <taxon>Ciliophora</taxon>
        <taxon>Postciliodesmatophora</taxon>
        <taxon>Heterotrichea</taxon>
        <taxon>Heterotrichida</taxon>
        <taxon>Stentoridae</taxon>
        <taxon>Stentor</taxon>
    </lineage>
</organism>